<feature type="domain" description="AB hydrolase-1" evidence="2">
    <location>
        <begin position="49"/>
        <end position="157"/>
    </location>
</feature>
<comment type="caution">
    <text evidence="3">The sequence shown here is derived from an EMBL/GenBank/DDBJ whole genome shotgun (WGS) entry which is preliminary data.</text>
</comment>
<dbReference type="SUPFAM" id="SSF53474">
    <property type="entry name" value="alpha/beta-Hydrolases"/>
    <property type="match status" value="1"/>
</dbReference>
<evidence type="ECO:0000256" key="1">
    <source>
        <dbReference type="SAM" id="Phobius"/>
    </source>
</evidence>
<dbReference type="EMBL" id="SDWT01000001">
    <property type="protein sequence ID" value="RYB95898.1"/>
    <property type="molecule type" value="Genomic_DNA"/>
</dbReference>
<keyword evidence="1" id="KW-0472">Membrane</keyword>
<evidence type="ECO:0000313" key="4">
    <source>
        <dbReference type="Proteomes" id="UP000294071"/>
    </source>
</evidence>
<keyword evidence="1" id="KW-1133">Transmembrane helix</keyword>
<gene>
    <name evidence="3" type="ORF">EUA93_12695</name>
</gene>
<keyword evidence="4" id="KW-1185">Reference proteome</keyword>
<dbReference type="Gene3D" id="3.40.50.1820">
    <property type="entry name" value="alpha/beta hydrolase"/>
    <property type="match status" value="1"/>
</dbReference>
<evidence type="ECO:0000259" key="2">
    <source>
        <dbReference type="Pfam" id="PF00561"/>
    </source>
</evidence>
<dbReference type="InterPro" id="IPR000073">
    <property type="entry name" value="AB_hydrolase_1"/>
</dbReference>
<feature type="transmembrane region" description="Helical" evidence="1">
    <location>
        <begin position="12"/>
        <end position="33"/>
    </location>
</feature>
<dbReference type="InterPro" id="IPR029058">
    <property type="entry name" value="AB_hydrolase_fold"/>
</dbReference>
<sequence length="268" mass="27307">MLPSLSPQRRRLVIGTVVLALVVVVVIVVTVVVRRGPPVEPVAQDEPGPVLLVPGFGGSTAALEVLAADLESAGRDVTIVPARGAGTGDLEVRAADLGRAVDAVLDETGEPSVDIVGYSAGGVVLRLYVADLGGGSTVRRAVTLSSPHHGTDLAALAVSFGSETCPEACQQLAPDSDLLRELNAGDETPEGPGWVALWTEDDKTVVPPTSGELEGALDYAVQSVCPDLVVGHPDVPRTPAVVAMVESALGAGDPVEPGPEVCAADLSR</sequence>
<dbReference type="Pfam" id="PF00561">
    <property type="entry name" value="Abhydrolase_1"/>
    <property type="match status" value="1"/>
</dbReference>
<accession>A0A4Q2S2X8</accession>
<proteinExistence type="predicted"/>
<organism evidence="3 4">
    <name type="scientific">Nocardioides oleivorans</name>
    <dbReference type="NCBI Taxonomy" id="273676"/>
    <lineage>
        <taxon>Bacteria</taxon>
        <taxon>Bacillati</taxon>
        <taxon>Actinomycetota</taxon>
        <taxon>Actinomycetes</taxon>
        <taxon>Propionibacteriales</taxon>
        <taxon>Nocardioidaceae</taxon>
        <taxon>Nocardioides</taxon>
    </lineage>
</organism>
<dbReference type="AlphaFoldDB" id="A0A4Q2S2X8"/>
<dbReference type="PANTHER" id="PTHR37946:SF1">
    <property type="entry name" value="SLL1969 PROTEIN"/>
    <property type="match status" value="1"/>
</dbReference>
<keyword evidence="1" id="KW-0812">Transmembrane</keyword>
<evidence type="ECO:0000313" key="3">
    <source>
        <dbReference type="EMBL" id="RYB95898.1"/>
    </source>
</evidence>
<reference evidence="3 4" key="1">
    <citation type="submission" date="2019-01" db="EMBL/GenBank/DDBJ databases">
        <title>Novel species of Nocardioides.</title>
        <authorList>
            <person name="Liu Q."/>
            <person name="Xin Y.-H."/>
        </authorList>
    </citation>
    <scope>NUCLEOTIDE SEQUENCE [LARGE SCALE GENOMIC DNA]</scope>
    <source>
        <strain evidence="3 4">CGMCC 4.6882</strain>
    </source>
</reference>
<dbReference type="GO" id="GO:0016787">
    <property type="term" value="F:hydrolase activity"/>
    <property type="evidence" value="ECO:0007669"/>
    <property type="project" value="UniProtKB-KW"/>
</dbReference>
<dbReference type="OrthoDB" id="8871309at2"/>
<keyword evidence="3" id="KW-0378">Hydrolase</keyword>
<protein>
    <submittedName>
        <fullName evidence="3">Alpha/beta fold hydrolase</fullName>
    </submittedName>
</protein>
<name>A0A4Q2S2X8_9ACTN</name>
<dbReference type="PANTHER" id="PTHR37946">
    <property type="entry name" value="SLL1969 PROTEIN"/>
    <property type="match status" value="1"/>
</dbReference>
<dbReference type="Proteomes" id="UP000294071">
    <property type="component" value="Unassembled WGS sequence"/>
</dbReference>